<evidence type="ECO:0000313" key="4">
    <source>
        <dbReference type="Proteomes" id="UP000195386"/>
    </source>
</evidence>
<name>A0A1Y3YSR6_9BACE</name>
<evidence type="ECO:0000259" key="2">
    <source>
        <dbReference type="PROSITE" id="PS50022"/>
    </source>
</evidence>
<evidence type="ECO:0000256" key="1">
    <source>
        <dbReference type="SAM" id="SignalP"/>
    </source>
</evidence>
<gene>
    <name evidence="3" type="ORF">B5F97_10410</name>
</gene>
<protein>
    <recommendedName>
        <fullName evidence="2">F5/8 type C domain-containing protein</fullName>
    </recommendedName>
</protein>
<dbReference type="PROSITE" id="PS50022">
    <property type="entry name" value="FA58C_3"/>
    <property type="match status" value="1"/>
</dbReference>
<accession>A0A1Y3YSR6</accession>
<dbReference type="Pfam" id="PF00754">
    <property type="entry name" value="F5_F8_type_C"/>
    <property type="match status" value="1"/>
</dbReference>
<dbReference type="InterPro" id="IPR000421">
    <property type="entry name" value="FA58C"/>
</dbReference>
<dbReference type="Proteomes" id="UP000195386">
    <property type="component" value="Unassembled WGS sequence"/>
</dbReference>
<dbReference type="SUPFAM" id="SSF49785">
    <property type="entry name" value="Galactose-binding domain-like"/>
    <property type="match status" value="1"/>
</dbReference>
<dbReference type="PANTHER" id="PTHR24543">
    <property type="entry name" value="MULTICOPPER OXIDASE-RELATED"/>
    <property type="match status" value="1"/>
</dbReference>
<dbReference type="InterPro" id="IPR008979">
    <property type="entry name" value="Galactose-bd-like_sf"/>
</dbReference>
<proteinExistence type="predicted"/>
<feature type="chain" id="PRO_5011003845" description="F5/8 type C domain-containing protein" evidence="1">
    <location>
        <begin position="21"/>
        <end position="159"/>
    </location>
</feature>
<sequence>MKKIIFAAFGLFLMSAYAQAQENLALNKTITASSEWARPANYGPDKAVDGDNKTRWSAIKGAAESWLQIDFGEKTKFSKVVVNGDYADRVAKYSIEVSDDGEKWKPVVKEVERECNQSKSSVWEATFKSVKKRYVRLFIHSSVSNGNPCEASICELEVY</sequence>
<comment type="caution">
    <text evidence="3">The sequence shown here is derived from an EMBL/GenBank/DDBJ whole genome shotgun (WGS) entry which is preliminary data.</text>
</comment>
<dbReference type="RefSeq" id="WP_022219545.1">
    <property type="nucleotide sequence ID" value="NZ_DBEXCM010000087.1"/>
</dbReference>
<feature type="domain" description="F5/8 type C" evidence="2">
    <location>
        <begin position="12"/>
        <end position="159"/>
    </location>
</feature>
<evidence type="ECO:0000313" key="3">
    <source>
        <dbReference type="EMBL" id="OUO00923.1"/>
    </source>
</evidence>
<keyword evidence="1" id="KW-0732">Signal</keyword>
<dbReference type="AlphaFoldDB" id="A0A1Y3YSR6"/>
<dbReference type="Gene3D" id="2.60.120.260">
    <property type="entry name" value="Galactose-binding domain-like"/>
    <property type="match status" value="1"/>
</dbReference>
<organism evidence="3 4">
    <name type="scientific">Bacteroides clarus</name>
    <dbReference type="NCBI Taxonomy" id="626929"/>
    <lineage>
        <taxon>Bacteria</taxon>
        <taxon>Pseudomonadati</taxon>
        <taxon>Bacteroidota</taxon>
        <taxon>Bacteroidia</taxon>
        <taxon>Bacteroidales</taxon>
        <taxon>Bacteroidaceae</taxon>
        <taxon>Bacteroides</taxon>
    </lineage>
</organism>
<dbReference type="EMBL" id="NFII01000008">
    <property type="protein sequence ID" value="OUO00923.1"/>
    <property type="molecule type" value="Genomic_DNA"/>
</dbReference>
<feature type="signal peptide" evidence="1">
    <location>
        <begin position="1"/>
        <end position="20"/>
    </location>
</feature>
<dbReference type="PANTHER" id="PTHR24543:SF325">
    <property type="entry name" value="F5_8 TYPE C DOMAIN-CONTAINING PROTEIN"/>
    <property type="match status" value="1"/>
</dbReference>
<reference evidence="4" key="1">
    <citation type="submission" date="2017-04" db="EMBL/GenBank/DDBJ databases">
        <title>Function of individual gut microbiota members based on whole genome sequencing of pure cultures obtained from chicken caecum.</title>
        <authorList>
            <person name="Medvecky M."/>
            <person name="Cejkova D."/>
            <person name="Polansky O."/>
            <person name="Karasova D."/>
            <person name="Kubasova T."/>
            <person name="Cizek A."/>
            <person name="Rychlik I."/>
        </authorList>
    </citation>
    <scope>NUCLEOTIDE SEQUENCE [LARGE SCALE GENOMIC DNA]</scope>
    <source>
        <strain evidence="4">An43</strain>
    </source>
</reference>